<dbReference type="GeneID" id="5546705"/>
<dbReference type="CDD" id="cd14131">
    <property type="entry name" value="PKc_Mps1"/>
    <property type="match status" value="1"/>
</dbReference>
<dbReference type="PhylomeDB" id="A7TGW6"/>
<keyword evidence="4" id="KW-0418">Kinase</keyword>
<protein>
    <recommendedName>
        <fullName evidence="8">Protein kinase domain-containing protein</fullName>
    </recommendedName>
</protein>
<dbReference type="GO" id="GO:0005816">
    <property type="term" value="C:spindle pole body"/>
    <property type="evidence" value="ECO:0007669"/>
    <property type="project" value="EnsemblFungi"/>
</dbReference>
<feature type="region of interest" description="Disordered" evidence="7">
    <location>
        <begin position="316"/>
        <end position="340"/>
    </location>
</feature>
<dbReference type="RefSeq" id="XP_001646276.1">
    <property type="nucleotide sequence ID" value="XM_001646226.1"/>
</dbReference>
<keyword evidence="3 6" id="KW-0547">Nucleotide-binding</keyword>
<proteinExistence type="predicted"/>
<gene>
    <name evidence="9" type="ORF">Kpol_1032p10</name>
</gene>
<dbReference type="FunFam" id="3.30.200.20:FF:000131">
    <property type="entry name" value="Dual specificity protein kinase TTK"/>
    <property type="match status" value="1"/>
</dbReference>
<dbReference type="GO" id="GO:0033316">
    <property type="term" value="P:meiotic spindle assembly checkpoint signaling"/>
    <property type="evidence" value="ECO:0007669"/>
    <property type="project" value="TreeGrafter"/>
</dbReference>
<feature type="domain" description="Protein kinase" evidence="8">
    <location>
        <begin position="469"/>
        <end position="743"/>
    </location>
</feature>
<dbReference type="InterPro" id="IPR008271">
    <property type="entry name" value="Ser/Thr_kinase_AS"/>
</dbReference>
<evidence type="ECO:0000256" key="4">
    <source>
        <dbReference type="ARBA" id="ARBA00022777"/>
    </source>
</evidence>
<feature type="binding site" evidence="6">
    <location>
        <position position="498"/>
    </location>
    <ligand>
        <name>ATP</name>
        <dbReference type="ChEBI" id="CHEBI:30616"/>
    </ligand>
</feature>
<dbReference type="GO" id="GO:0007094">
    <property type="term" value="P:mitotic spindle assembly checkpoint signaling"/>
    <property type="evidence" value="ECO:0007669"/>
    <property type="project" value="EnsemblFungi"/>
</dbReference>
<dbReference type="GO" id="GO:0004674">
    <property type="term" value="F:protein serine/threonine kinase activity"/>
    <property type="evidence" value="ECO:0007669"/>
    <property type="project" value="UniProtKB-KW"/>
</dbReference>
<dbReference type="GO" id="GO:0031134">
    <property type="term" value="P:sister chromatid biorientation"/>
    <property type="evidence" value="ECO:0007669"/>
    <property type="project" value="EnsemblFungi"/>
</dbReference>
<evidence type="ECO:0000256" key="2">
    <source>
        <dbReference type="ARBA" id="ARBA00022679"/>
    </source>
</evidence>
<evidence type="ECO:0000313" key="9">
    <source>
        <dbReference type="EMBL" id="EDO18418.1"/>
    </source>
</evidence>
<dbReference type="GO" id="GO:0005524">
    <property type="term" value="F:ATP binding"/>
    <property type="evidence" value="ECO:0007669"/>
    <property type="project" value="UniProtKB-UniRule"/>
</dbReference>
<dbReference type="Gene3D" id="3.30.200.20">
    <property type="entry name" value="Phosphorylase Kinase, domain 1"/>
    <property type="match status" value="1"/>
</dbReference>
<sequence>MGNNLMYKPTSIDIHKNQDLKLNSKYSRNEGMIEGNDNNKNIQDDSDDEQITGFPKLSNFGSALLTSEKENITKNKLTNTNLTLNDDKSLAYDNYSSTLSINRAGNVNTTSSMSKANNNYEYNNSSENISTGNSTFQRFKGLHESIKDELNTKNLERRKTRRFFNRTKMGVLGPAMRTNLENEKLGKNSKHETIEEKINKYDQPAHLISSSSTVASSSYTSYHDTHQSINQTSQTTINYDLIDFGELNPVQYIKKNNLPTTELPTISKLYFERQRAESRKIALKKHSSSKELLFSSSSSALKNSFNQISDAQNESKCISNNTGDTDALSEPKISDKENSRSTWSRNGYAILKDDYINNLEYYKNPSGYSSSLNKKREALSSINVNTNHNHSYQELGDNKRNKISTKGIESEIEHVAARNSMLEQQKVEQLNSANIHKHGKKKVEIIEPKSASANRIASKSVVSVNGVEYEKIELLGRGGSSKVYKVKNVHNNKIFALKRVMFDEFDESSIDSFKGEIELLKKLENEKRVVTLIQHQMESGVLLLIMECGDHDLSQILNQRMNMPLDIEFIRFHAREMLKCVKVVHDAGIVHSDLKPANFVFVKGILKIIDFGIANAVPDHTVNIYRETQIGTPNYMAPEALVAMNSQQDSDQQNKWKVGKPSDIWSCGCILYQMFYGRPPYGSFQGQNRLLAIMNPNVKIVFSEKTSNNERIPRSALETMKACLIRNPDKRWAVDQVLEGSFFNPVMVTSFIIRDLIKNAVNYGADQRYVTDEKITELADDVLNRLADFRL</sequence>
<dbReference type="GO" id="GO:0004712">
    <property type="term" value="F:protein serine/threonine/tyrosine kinase activity"/>
    <property type="evidence" value="ECO:0007669"/>
    <property type="project" value="EnsemblFungi"/>
</dbReference>
<dbReference type="EMBL" id="DS480389">
    <property type="protein sequence ID" value="EDO18418.1"/>
    <property type="molecule type" value="Genomic_DNA"/>
</dbReference>
<dbReference type="PANTHER" id="PTHR22974:SF21">
    <property type="entry name" value="DUAL SPECIFICITY PROTEIN KINASE TTK"/>
    <property type="match status" value="1"/>
</dbReference>
<dbReference type="AlphaFoldDB" id="A7TGW6"/>
<dbReference type="eggNOG" id="KOG0596">
    <property type="taxonomic scope" value="Eukaryota"/>
</dbReference>
<dbReference type="Gene3D" id="1.10.510.10">
    <property type="entry name" value="Transferase(Phosphotransferase) domain 1"/>
    <property type="match status" value="1"/>
</dbReference>
<dbReference type="InterPro" id="IPR000719">
    <property type="entry name" value="Prot_kinase_dom"/>
</dbReference>
<dbReference type="Proteomes" id="UP000000267">
    <property type="component" value="Unassembled WGS sequence"/>
</dbReference>
<dbReference type="GO" id="GO:0005634">
    <property type="term" value="C:nucleus"/>
    <property type="evidence" value="ECO:0007669"/>
    <property type="project" value="TreeGrafter"/>
</dbReference>
<dbReference type="PROSITE" id="PS50011">
    <property type="entry name" value="PROTEIN_KINASE_DOM"/>
    <property type="match status" value="1"/>
</dbReference>
<dbReference type="PROSITE" id="PS00108">
    <property type="entry name" value="PROTEIN_KINASE_ST"/>
    <property type="match status" value="1"/>
</dbReference>
<dbReference type="STRING" id="436907.A7TGW6"/>
<dbReference type="OrthoDB" id="20524at2759"/>
<dbReference type="Pfam" id="PF00069">
    <property type="entry name" value="Pkinase"/>
    <property type="match status" value="1"/>
</dbReference>
<dbReference type="KEGG" id="vpo:Kpol_1032p10"/>
<dbReference type="SUPFAM" id="SSF56112">
    <property type="entry name" value="Protein kinase-like (PK-like)"/>
    <property type="match status" value="1"/>
</dbReference>
<dbReference type="InterPro" id="IPR011009">
    <property type="entry name" value="Kinase-like_dom_sf"/>
</dbReference>
<dbReference type="GO" id="GO:0034501">
    <property type="term" value="P:protein localization to kinetochore"/>
    <property type="evidence" value="ECO:0007669"/>
    <property type="project" value="EnsemblFungi"/>
</dbReference>
<dbReference type="InterPro" id="IPR017441">
    <property type="entry name" value="Protein_kinase_ATP_BS"/>
</dbReference>
<accession>A7TGW6</accession>
<dbReference type="OMA" id="YRETQIG"/>
<keyword evidence="1" id="KW-0723">Serine/threonine-protein kinase</keyword>
<dbReference type="PANTHER" id="PTHR22974">
    <property type="entry name" value="MIXED LINEAGE PROTEIN KINASE"/>
    <property type="match status" value="1"/>
</dbReference>
<keyword evidence="2" id="KW-0808">Transferase</keyword>
<dbReference type="InterPro" id="IPR027084">
    <property type="entry name" value="Mps1_cat"/>
</dbReference>
<evidence type="ECO:0000256" key="5">
    <source>
        <dbReference type="ARBA" id="ARBA00022840"/>
    </source>
</evidence>
<dbReference type="SMART" id="SM00220">
    <property type="entry name" value="S_TKc"/>
    <property type="match status" value="1"/>
</dbReference>
<evidence type="ECO:0000256" key="6">
    <source>
        <dbReference type="PROSITE-ProRule" id="PRU10141"/>
    </source>
</evidence>
<evidence type="ECO:0000313" key="10">
    <source>
        <dbReference type="Proteomes" id="UP000000267"/>
    </source>
</evidence>
<reference evidence="9 10" key="1">
    <citation type="journal article" date="2007" name="Proc. Natl. Acad. Sci. U.S.A.">
        <title>Independent sorting-out of thousands of duplicated gene pairs in two yeast species descended from a whole-genome duplication.</title>
        <authorList>
            <person name="Scannell D.R."/>
            <person name="Frank A.C."/>
            <person name="Conant G.C."/>
            <person name="Byrne K.P."/>
            <person name="Woolfit M."/>
            <person name="Wolfe K.H."/>
        </authorList>
    </citation>
    <scope>NUCLEOTIDE SEQUENCE [LARGE SCALE GENOMIC DNA]</scope>
    <source>
        <strain evidence="10">ATCC 22028 / DSM 70294 / BCRC 21397 / CBS 2163 / NBRC 10782 / NRRL Y-8283 / UCD 57-17</strain>
    </source>
</reference>
<evidence type="ECO:0000259" key="8">
    <source>
        <dbReference type="PROSITE" id="PS50011"/>
    </source>
</evidence>
<keyword evidence="10" id="KW-1185">Reference proteome</keyword>
<evidence type="ECO:0000256" key="1">
    <source>
        <dbReference type="ARBA" id="ARBA00022527"/>
    </source>
</evidence>
<dbReference type="HOGENOM" id="CLU_019372_0_0_1"/>
<dbReference type="GO" id="GO:0051988">
    <property type="term" value="P:regulation of attachment of spindle microtubules to kinetochore"/>
    <property type="evidence" value="ECO:0007669"/>
    <property type="project" value="EnsemblFungi"/>
</dbReference>
<dbReference type="PROSITE" id="PS00107">
    <property type="entry name" value="PROTEIN_KINASE_ATP"/>
    <property type="match status" value="1"/>
</dbReference>
<dbReference type="GO" id="GO:0030474">
    <property type="term" value="P:spindle pole body duplication"/>
    <property type="evidence" value="ECO:0007669"/>
    <property type="project" value="EnsemblFungi"/>
</dbReference>
<dbReference type="InParanoid" id="A7TGW6"/>
<organism evidence="10">
    <name type="scientific">Vanderwaltozyma polyspora (strain ATCC 22028 / DSM 70294 / BCRC 21397 / CBS 2163 / NBRC 10782 / NRRL Y-8283 / UCD 57-17)</name>
    <name type="common">Kluyveromyces polysporus</name>
    <dbReference type="NCBI Taxonomy" id="436907"/>
    <lineage>
        <taxon>Eukaryota</taxon>
        <taxon>Fungi</taxon>
        <taxon>Dikarya</taxon>
        <taxon>Ascomycota</taxon>
        <taxon>Saccharomycotina</taxon>
        <taxon>Saccharomycetes</taxon>
        <taxon>Saccharomycetales</taxon>
        <taxon>Saccharomycetaceae</taxon>
        <taxon>Vanderwaltozyma</taxon>
    </lineage>
</organism>
<dbReference type="GO" id="GO:0043515">
    <property type="term" value="F:kinetochore binding"/>
    <property type="evidence" value="ECO:0007669"/>
    <property type="project" value="EnsemblFungi"/>
</dbReference>
<dbReference type="GO" id="GO:0051225">
    <property type="term" value="P:spindle assembly"/>
    <property type="evidence" value="ECO:0007669"/>
    <property type="project" value="EnsemblFungi"/>
</dbReference>
<keyword evidence="5 6" id="KW-0067">ATP-binding</keyword>
<evidence type="ECO:0000256" key="3">
    <source>
        <dbReference type="ARBA" id="ARBA00022741"/>
    </source>
</evidence>
<dbReference type="GO" id="GO:0000776">
    <property type="term" value="C:kinetochore"/>
    <property type="evidence" value="ECO:0007669"/>
    <property type="project" value="EnsemblFungi"/>
</dbReference>
<dbReference type="GO" id="GO:0005777">
    <property type="term" value="C:peroxisome"/>
    <property type="evidence" value="ECO:0007669"/>
    <property type="project" value="EnsemblFungi"/>
</dbReference>
<evidence type="ECO:0000256" key="7">
    <source>
        <dbReference type="SAM" id="MobiDB-lite"/>
    </source>
</evidence>
<dbReference type="FunFam" id="1.10.510.10:FF:000377">
    <property type="entry name" value="Checkpoint protein kinase"/>
    <property type="match status" value="1"/>
</dbReference>
<name>A7TGW6_VANPO</name>
<dbReference type="FunCoup" id="A7TGW6">
    <property type="interactions" value="393"/>
</dbReference>